<feature type="transmembrane region" description="Helical" evidence="2">
    <location>
        <begin position="79"/>
        <end position="100"/>
    </location>
</feature>
<evidence type="ECO:0000313" key="3">
    <source>
        <dbReference type="EMBL" id="PSS31030.1"/>
    </source>
</evidence>
<feature type="region of interest" description="Disordered" evidence="1">
    <location>
        <begin position="109"/>
        <end position="184"/>
    </location>
</feature>
<keyword evidence="2" id="KW-1133">Transmembrane helix</keyword>
<feature type="compositionally biased region" description="Polar residues" evidence="1">
    <location>
        <begin position="134"/>
        <end position="155"/>
    </location>
</feature>
<dbReference type="AlphaFoldDB" id="A0A2R6RLX5"/>
<evidence type="ECO:0000313" key="4">
    <source>
        <dbReference type="Proteomes" id="UP000186601"/>
    </source>
</evidence>
<keyword evidence="2" id="KW-0812">Transmembrane</keyword>
<keyword evidence="4" id="KW-1185">Reference proteome</keyword>
<protein>
    <submittedName>
        <fullName evidence="3">Uncharacterized protein</fullName>
    </submittedName>
</protein>
<name>A0A2R6RLX5_9APHY</name>
<feature type="transmembrane region" description="Helical" evidence="2">
    <location>
        <begin position="39"/>
        <end position="59"/>
    </location>
</feature>
<evidence type="ECO:0000256" key="1">
    <source>
        <dbReference type="SAM" id="MobiDB-lite"/>
    </source>
</evidence>
<organism evidence="3 4">
    <name type="scientific">Hermanssonia centrifuga</name>
    <dbReference type="NCBI Taxonomy" id="98765"/>
    <lineage>
        <taxon>Eukaryota</taxon>
        <taxon>Fungi</taxon>
        <taxon>Dikarya</taxon>
        <taxon>Basidiomycota</taxon>
        <taxon>Agaricomycotina</taxon>
        <taxon>Agaricomycetes</taxon>
        <taxon>Polyporales</taxon>
        <taxon>Meruliaceae</taxon>
        <taxon>Hermanssonia</taxon>
    </lineage>
</organism>
<proteinExistence type="predicted"/>
<dbReference type="STRING" id="98765.A0A2R6RLX5"/>
<comment type="caution">
    <text evidence="3">The sequence shown here is derived from an EMBL/GenBank/DDBJ whole genome shotgun (WGS) entry which is preliminary data.</text>
</comment>
<feature type="region of interest" description="Disordered" evidence="1">
    <location>
        <begin position="1"/>
        <end position="21"/>
    </location>
</feature>
<dbReference type="OrthoDB" id="3193718at2759"/>
<dbReference type="Proteomes" id="UP000186601">
    <property type="component" value="Unassembled WGS sequence"/>
</dbReference>
<reference evidence="3 4" key="1">
    <citation type="submission" date="2018-02" db="EMBL/GenBank/DDBJ databases">
        <title>Genome sequence of the basidiomycete white-rot fungus Phlebia centrifuga.</title>
        <authorList>
            <person name="Granchi Z."/>
            <person name="Peng M."/>
            <person name="de Vries R.P."/>
            <person name="Hilden K."/>
            <person name="Makela M.R."/>
            <person name="Grigoriev I."/>
            <person name="Riley R."/>
        </authorList>
    </citation>
    <scope>NUCLEOTIDE SEQUENCE [LARGE SCALE GENOMIC DNA]</scope>
    <source>
        <strain evidence="3 4">FBCC195</strain>
    </source>
</reference>
<dbReference type="InterPro" id="IPR021013">
    <property type="entry name" value="ATPase_Vma12"/>
</dbReference>
<accession>A0A2R6RLX5</accession>
<evidence type="ECO:0000256" key="2">
    <source>
        <dbReference type="SAM" id="Phobius"/>
    </source>
</evidence>
<sequence length="184" mass="19942">MVALLAGTRTSPERKFPSHAPLVTDGQAEAGRELNDRRAVTAVLNALLSIFGSGAATWWAAEKLYWKDEWCSHLSAQKVLLALLVAIAVATSEVVLYLIWDARRSDSSSKTASRRALTPRHTPLSGVPSRDPTHSTGEPAQPSATLIVDNQSSTDIPYMPGANDPNVQQYRTADGLRERTVGHN</sequence>
<gene>
    <name evidence="3" type="ORF">PHLCEN_2v2443</name>
</gene>
<dbReference type="EMBL" id="MLYV02000222">
    <property type="protein sequence ID" value="PSS31030.1"/>
    <property type="molecule type" value="Genomic_DNA"/>
</dbReference>
<dbReference type="GO" id="GO:0070072">
    <property type="term" value="P:vacuolar proton-transporting V-type ATPase complex assembly"/>
    <property type="evidence" value="ECO:0007669"/>
    <property type="project" value="InterPro"/>
</dbReference>
<keyword evidence="2" id="KW-0472">Membrane</keyword>
<feature type="compositionally biased region" description="Basic and acidic residues" evidence="1">
    <location>
        <begin position="174"/>
        <end position="184"/>
    </location>
</feature>
<dbReference type="Pfam" id="PF11712">
    <property type="entry name" value="Vma12"/>
    <property type="match status" value="1"/>
</dbReference>